<dbReference type="InterPro" id="IPR050276">
    <property type="entry name" value="MshD_Acetyltransferase"/>
</dbReference>
<dbReference type="EMBL" id="QFDM01000001">
    <property type="protein sequence ID" value="MCM2465080.1"/>
    <property type="molecule type" value="Genomic_DNA"/>
</dbReference>
<dbReference type="Pfam" id="PF00583">
    <property type="entry name" value="Acetyltransf_1"/>
    <property type="match status" value="1"/>
</dbReference>
<dbReference type="RefSeq" id="WP_250986329.1">
    <property type="nucleotide sequence ID" value="NZ_QFDM01000001.1"/>
</dbReference>
<feature type="domain" description="N-acetyltransferase" evidence="1">
    <location>
        <begin position="6"/>
        <end position="153"/>
    </location>
</feature>
<dbReference type="PANTHER" id="PTHR43617:SF2">
    <property type="entry name" value="UPF0039 PROTEIN SLL0451"/>
    <property type="match status" value="1"/>
</dbReference>
<sequence length="175" mass="18978">MAPHPVAIRPEAREDYPAVHDLIRRAFGREGEARLVEALRKSPGFIPDLSLVAETDGRVVGHILFSPVRTIEDGTVLALAPVAVDPSFQRQGIGSALVFQGLAECRRLGYGVVIVVGHPGYYPRFGFVPAREKGFAAPFPVPDEAFMMLELRPGAAETVGGLVLYPPVFELCDEN</sequence>
<gene>
    <name evidence="2" type="ORF">DIC75_01900</name>
</gene>
<dbReference type="PANTHER" id="PTHR43617">
    <property type="entry name" value="L-AMINO ACID N-ACETYLTRANSFERASE"/>
    <property type="match status" value="1"/>
</dbReference>
<dbReference type="PROSITE" id="PS51186">
    <property type="entry name" value="GNAT"/>
    <property type="match status" value="1"/>
</dbReference>
<dbReference type="Gene3D" id="3.40.630.30">
    <property type="match status" value="1"/>
</dbReference>
<evidence type="ECO:0000313" key="3">
    <source>
        <dbReference type="Proteomes" id="UP001523230"/>
    </source>
</evidence>
<evidence type="ECO:0000313" key="2">
    <source>
        <dbReference type="EMBL" id="MCM2465080.1"/>
    </source>
</evidence>
<organism evidence="2 3">
    <name type="scientific">Methanoculleus oceani</name>
    <dbReference type="NCBI Taxonomy" id="2184756"/>
    <lineage>
        <taxon>Archaea</taxon>
        <taxon>Methanobacteriati</taxon>
        <taxon>Methanobacteriota</taxon>
        <taxon>Stenosarchaea group</taxon>
        <taxon>Methanomicrobia</taxon>
        <taxon>Methanomicrobiales</taxon>
        <taxon>Methanomicrobiaceae</taxon>
        <taxon>Methanoculleus</taxon>
    </lineage>
</organism>
<dbReference type="InterPro" id="IPR000182">
    <property type="entry name" value="GNAT_dom"/>
</dbReference>
<keyword evidence="3" id="KW-1185">Reference proteome</keyword>
<protein>
    <submittedName>
        <fullName evidence="2">GNAT family N-acetyltransferase</fullName>
    </submittedName>
</protein>
<evidence type="ECO:0000259" key="1">
    <source>
        <dbReference type="PROSITE" id="PS51186"/>
    </source>
</evidence>
<dbReference type="InterPro" id="IPR016181">
    <property type="entry name" value="Acyl_CoA_acyltransferase"/>
</dbReference>
<reference evidence="2 3" key="1">
    <citation type="submission" date="2018-05" db="EMBL/GenBank/DDBJ databases">
        <title>Isolation and characterization of genus Methanoculleus species and their viruses from deep sea marine sediment offshore southwestern Taiwan.</title>
        <authorList>
            <person name="Wei W.-H."/>
            <person name="Chen W.-C."/>
            <person name="Lai M.-C."/>
            <person name="Chen S.-C."/>
        </authorList>
    </citation>
    <scope>NUCLEOTIDE SEQUENCE [LARGE SCALE GENOMIC DNA]</scope>
    <source>
        <strain evidence="2 3">CWC-02</strain>
    </source>
</reference>
<proteinExistence type="predicted"/>
<dbReference type="AlphaFoldDB" id="A0ABD4TAP9"/>
<dbReference type="Proteomes" id="UP001523230">
    <property type="component" value="Unassembled WGS sequence"/>
</dbReference>
<accession>A0ABD4TAP9</accession>
<dbReference type="CDD" id="cd04301">
    <property type="entry name" value="NAT_SF"/>
    <property type="match status" value="1"/>
</dbReference>
<comment type="caution">
    <text evidence="2">The sequence shown here is derived from an EMBL/GenBank/DDBJ whole genome shotgun (WGS) entry which is preliminary data.</text>
</comment>
<dbReference type="SUPFAM" id="SSF55729">
    <property type="entry name" value="Acyl-CoA N-acyltransferases (Nat)"/>
    <property type="match status" value="1"/>
</dbReference>
<name>A0ABD4TAP9_9EURY</name>